<keyword evidence="2" id="KW-0472">Membrane</keyword>
<reference evidence="4" key="1">
    <citation type="journal article" date="2020" name="bioRxiv">
        <title>Hybrid origin of Populus tomentosa Carr. identified through genome sequencing and phylogenomic analysis.</title>
        <authorList>
            <person name="An X."/>
            <person name="Gao K."/>
            <person name="Chen Z."/>
            <person name="Li J."/>
            <person name="Yang X."/>
            <person name="Yang X."/>
            <person name="Zhou J."/>
            <person name="Guo T."/>
            <person name="Zhao T."/>
            <person name="Huang S."/>
            <person name="Miao D."/>
            <person name="Khan W.U."/>
            <person name="Rao P."/>
            <person name="Ye M."/>
            <person name="Lei B."/>
            <person name="Liao W."/>
            <person name="Wang J."/>
            <person name="Ji L."/>
            <person name="Li Y."/>
            <person name="Guo B."/>
            <person name="Mustafa N.S."/>
            <person name="Li S."/>
            <person name="Yun Q."/>
            <person name="Keller S.R."/>
            <person name="Mao J."/>
            <person name="Zhang R."/>
            <person name="Strauss S.H."/>
        </authorList>
    </citation>
    <scope>NUCLEOTIDE SEQUENCE</scope>
    <source>
        <strain evidence="4">GM15</strain>
        <tissue evidence="4">Leaf</tissue>
    </source>
</reference>
<evidence type="ECO:0000256" key="2">
    <source>
        <dbReference type="SAM" id="Phobius"/>
    </source>
</evidence>
<evidence type="ECO:0000313" key="5">
    <source>
        <dbReference type="Proteomes" id="UP000886885"/>
    </source>
</evidence>
<accession>A0A8X8CP02</accession>
<keyword evidence="5" id="KW-1185">Reference proteome</keyword>
<dbReference type="Proteomes" id="UP000886885">
    <property type="component" value="Chromosome 6D"/>
</dbReference>
<dbReference type="InterPro" id="IPR015425">
    <property type="entry name" value="FH2_Formin"/>
</dbReference>
<evidence type="ECO:0000256" key="1">
    <source>
        <dbReference type="ARBA" id="ARBA00006468"/>
    </source>
</evidence>
<protein>
    <recommendedName>
        <fullName evidence="3">FH2 domain-containing protein</fullName>
    </recommendedName>
</protein>
<sequence>MISCCDGMNWSESLDTDCDNRSLFVDMALLEDLLVWVVFIVFLVLRPDIHFATLFSWYQLRGFCFHGSAIGFRLDSLLKLTDTWARNNKMTLMHYLCKVLADKLPELLDFSKDLASLETATKIQLKFLAEEMQAISKGLEKVLQELSASESDGPISDNFFVSTLFNFVRLFHKANEENCKQLEIEMKKSTENDNSKLGAHKESKSFLQARIESGIVK</sequence>
<dbReference type="PANTHER" id="PTHR45733">
    <property type="entry name" value="FORMIN-J"/>
    <property type="match status" value="1"/>
</dbReference>
<evidence type="ECO:0000313" key="4">
    <source>
        <dbReference type="EMBL" id="KAG6770181.1"/>
    </source>
</evidence>
<dbReference type="PROSITE" id="PS51444">
    <property type="entry name" value="FH2"/>
    <property type="match status" value="1"/>
</dbReference>
<keyword evidence="2" id="KW-1133">Transmembrane helix</keyword>
<dbReference type="OrthoDB" id="1668162at2759"/>
<name>A0A8X8CP02_POPTO</name>
<gene>
    <name evidence="4" type="ORF">POTOM_025853</name>
</gene>
<organism evidence="4 5">
    <name type="scientific">Populus tomentosa</name>
    <name type="common">Chinese white poplar</name>
    <dbReference type="NCBI Taxonomy" id="118781"/>
    <lineage>
        <taxon>Eukaryota</taxon>
        <taxon>Viridiplantae</taxon>
        <taxon>Streptophyta</taxon>
        <taxon>Embryophyta</taxon>
        <taxon>Tracheophyta</taxon>
        <taxon>Spermatophyta</taxon>
        <taxon>Magnoliopsida</taxon>
        <taxon>eudicotyledons</taxon>
        <taxon>Gunneridae</taxon>
        <taxon>Pentapetalae</taxon>
        <taxon>rosids</taxon>
        <taxon>fabids</taxon>
        <taxon>Malpighiales</taxon>
        <taxon>Salicaceae</taxon>
        <taxon>Saliceae</taxon>
        <taxon>Populus</taxon>
    </lineage>
</organism>
<comment type="similarity">
    <text evidence="1">Belongs to the formin-like family. Class-II subfamily.</text>
</comment>
<dbReference type="EMBL" id="JAAWWB010000012">
    <property type="protein sequence ID" value="KAG6770181.1"/>
    <property type="molecule type" value="Genomic_DNA"/>
</dbReference>
<keyword evidence="2" id="KW-0812">Transmembrane</keyword>
<dbReference type="InterPro" id="IPR051144">
    <property type="entry name" value="Formin_homology_domain"/>
</dbReference>
<feature type="domain" description="FH2" evidence="3">
    <location>
        <begin position="1"/>
        <end position="217"/>
    </location>
</feature>
<evidence type="ECO:0000259" key="3">
    <source>
        <dbReference type="PROSITE" id="PS51444"/>
    </source>
</evidence>
<dbReference type="PANTHER" id="PTHR45733:SF20">
    <property type="entry name" value="FORMIN-LIKE PROTEIN 13"/>
    <property type="match status" value="1"/>
</dbReference>
<dbReference type="AlphaFoldDB" id="A0A8X8CP02"/>
<feature type="transmembrane region" description="Helical" evidence="2">
    <location>
        <begin position="33"/>
        <end position="58"/>
    </location>
</feature>
<comment type="caution">
    <text evidence="4">The sequence shown here is derived from an EMBL/GenBank/DDBJ whole genome shotgun (WGS) entry which is preliminary data.</text>
</comment>
<dbReference type="Pfam" id="PF02181">
    <property type="entry name" value="FH2"/>
    <property type="match status" value="1"/>
</dbReference>
<proteinExistence type="inferred from homology"/>